<accession>A0ABT9ZZU8</accession>
<evidence type="ECO:0000256" key="1">
    <source>
        <dbReference type="ARBA" id="ARBA00022553"/>
    </source>
</evidence>
<keyword evidence="7" id="KW-1185">Reference proteome</keyword>
<dbReference type="InterPro" id="IPR008201">
    <property type="entry name" value="HepT-like"/>
</dbReference>
<keyword evidence="4" id="KW-0547">Nucleotide-binding</keyword>
<dbReference type="InterPro" id="IPR051813">
    <property type="entry name" value="HepT_RNase_toxin"/>
</dbReference>
<keyword evidence="2" id="KW-1277">Toxin-antitoxin system</keyword>
<evidence type="ECO:0000256" key="4">
    <source>
        <dbReference type="ARBA" id="ARBA00022741"/>
    </source>
</evidence>
<dbReference type="Proteomes" id="UP001230005">
    <property type="component" value="Unassembled WGS sequence"/>
</dbReference>
<reference evidence="6 7" key="1">
    <citation type="submission" date="2023-07" db="EMBL/GenBank/DDBJ databases">
        <title>Genomic Encyclopedia of Type Strains, Phase IV (KMG-IV): sequencing the most valuable type-strain genomes for metagenomic binning, comparative biology and taxonomic classification.</title>
        <authorList>
            <person name="Goeker M."/>
        </authorList>
    </citation>
    <scope>NUCLEOTIDE SEQUENCE [LARGE SCALE GENOMIC DNA]</scope>
    <source>
        <strain evidence="6 7">DSM 9768</strain>
    </source>
</reference>
<dbReference type="PANTHER" id="PTHR34139:SF1">
    <property type="entry name" value="RNASE MJ1380-RELATED"/>
    <property type="match status" value="1"/>
</dbReference>
<comment type="caution">
    <text evidence="6">The sequence shown here is derived from an EMBL/GenBank/DDBJ whole genome shotgun (WGS) entry which is preliminary data.</text>
</comment>
<gene>
    <name evidence="6" type="ORF">J2S74_004184</name>
</gene>
<protein>
    <submittedName>
        <fullName evidence="6">Uncharacterized protein with HEPN domain</fullName>
    </submittedName>
</protein>
<keyword evidence="1" id="KW-0597">Phosphoprotein</keyword>
<organism evidence="6 7">
    <name type="scientific">Evansella vedderi</name>
    <dbReference type="NCBI Taxonomy" id="38282"/>
    <lineage>
        <taxon>Bacteria</taxon>
        <taxon>Bacillati</taxon>
        <taxon>Bacillota</taxon>
        <taxon>Bacilli</taxon>
        <taxon>Bacillales</taxon>
        <taxon>Bacillaceae</taxon>
        <taxon>Evansella</taxon>
    </lineage>
</organism>
<evidence type="ECO:0000313" key="6">
    <source>
        <dbReference type="EMBL" id="MDQ0256762.1"/>
    </source>
</evidence>
<evidence type="ECO:0000256" key="3">
    <source>
        <dbReference type="ARBA" id="ARBA00022722"/>
    </source>
</evidence>
<dbReference type="PANTHER" id="PTHR34139">
    <property type="entry name" value="UPF0331 PROTEIN MJ0127"/>
    <property type="match status" value="1"/>
</dbReference>
<evidence type="ECO:0000256" key="5">
    <source>
        <dbReference type="ARBA" id="ARBA00022801"/>
    </source>
</evidence>
<dbReference type="Pfam" id="PF01934">
    <property type="entry name" value="HepT-like"/>
    <property type="match status" value="1"/>
</dbReference>
<evidence type="ECO:0000313" key="7">
    <source>
        <dbReference type="Proteomes" id="UP001230005"/>
    </source>
</evidence>
<evidence type="ECO:0000256" key="2">
    <source>
        <dbReference type="ARBA" id="ARBA00022649"/>
    </source>
</evidence>
<proteinExistence type="predicted"/>
<dbReference type="EMBL" id="JAUSUG010000019">
    <property type="protein sequence ID" value="MDQ0256762.1"/>
    <property type="molecule type" value="Genomic_DNA"/>
</dbReference>
<keyword evidence="5" id="KW-0378">Hydrolase</keyword>
<sequence>MNKIENYTSDMTFDQFEQNKLIIDAVIRNLEVIGEAAKHISRKYKIKVHQFPLEKYCRT</sequence>
<name>A0ABT9ZZU8_9BACI</name>
<keyword evidence="3" id="KW-0540">Nuclease</keyword>